<evidence type="ECO:0000256" key="2">
    <source>
        <dbReference type="SAM" id="Coils"/>
    </source>
</evidence>
<name>A0A1C0YJM3_9BACL</name>
<dbReference type="STRING" id="33978.A6M13_08695"/>
<organism evidence="4 5">
    <name type="scientific">Caryophanon tenue</name>
    <dbReference type="NCBI Taxonomy" id="33978"/>
    <lineage>
        <taxon>Bacteria</taxon>
        <taxon>Bacillati</taxon>
        <taxon>Bacillota</taxon>
        <taxon>Bacilli</taxon>
        <taxon>Bacillales</taxon>
        <taxon>Caryophanaceae</taxon>
        <taxon>Caryophanon</taxon>
    </lineage>
</organism>
<sequence length="443" mass="48814">MSSIRVLLICCFFFLLPSTLSAQEIAVNDELAIIAPQHTFTITFSDDVAKHPHELTNITLQQGTTTLAVTTTTNGPTITVTPKAALQIDETYTIIVALANGTSYYRTFYVTTPSYATTFDNVATTMTQFTHAYPELATSPLLTTLQDDLRIVQEQLMQGTAINTTQLTTMVQTLTTIQRELQTMTTTLTQAEQTVAGYNATTEDKRFIQTELYTMLEQLSETMTDAQQNATSLATLQALQQVWTNTQSLLQATSSNATVSGLLMVDALRDANEALAQFMLYTPYPAEAKQAAVVRALQTAFTQNLPYINKAESTISNRLPALESKIAIVSDFSTQLVALKEADDTIAQLENMYTQWANVSAINGVIAQYRVFAAQRQDLKAALQTSTSMTKLETTIQTAPEKADIAATRIEELVTAHVERQFTAFDTRIENALTNAERKMISL</sequence>
<dbReference type="Proteomes" id="UP000093199">
    <property type="component" value="Unassembled WGS sequence"/>
</dbReference>
<feature type="signal peptide" evidence="3">
    <location>
        <begin position="1"/>
        <end position="22"/>
    </location>
</feature>
<dbReference type="InterPro" id="IPR014755">
    <property type="entry name" value="Cu-Rt/internalin_Ig-like"/>
</dbReference>
<feature type="coiled-coil region" evidence="2">
    <location>
        <begin position="174"/>
        <end position="236"/>
    </location>
</feature>
<keyword evidence="2" id="KW-0175">Coiled coil</keyword>
<reference evidence="4 5" key="1">
    <citation type="submission" date="2016-07" db="EMBL/GenBank/DDBJ databases">
        <title>Caryophanon tenue genome sequencing.</title>
        <authorList>
            <person name="Verma A."/>
            <person name="Pal Y."/>
            <person name="Krishnamurthi S."/>
        </authorList>
    </citation>
    <scope>NUCLEOTIDE SEQUENCE [LARGE SCALE GENOMIC DNA]</scope>
    <source>
        <strain evidence="4 5">DSM 14152</strain>
    </source>
</reference>
<keyword evidence="1 3" id="KW-0732">Signal</keyword>
<feature type="chain" id="PRO_5008649124" description="SbsA Ig-like domain-containing protein" evidence="3">
    <location>
        <begin position="23"/>
        <end position="443"/>
    </location>
</feature>
<evidence type="ECO:0000256" key="1">
    <source>
        <dbReference type="ARBA" id="ARBA00022729"/>
    </source>
</evidence>
<dbReference type="RefSeq" id="WP_066542841.1">
    <property type="nucleotide sequence ID" value="NZ_MASJ01000003.1"/>
</dbReference>
<proteinExistence type="predicted"/>
<protein>
    <recommendedName>
        <fullName evidence="6">SbsA Ig-like domain-containing protein</fullName>
    </recommendedName>
</protein>
<accession>A0A1C0YJM3</accession>
<gene>
    <name evidence="4" type="ORF">A6M13_08695</name>
</gene>
<evidence type="ECO:0000313" key="4">
    <source>
        <dbReference type="EMBL" id="OCS87387.1"/>
    </source>
</evidence>
<dbReference type="AlphaFoldDB" id="A0A1C0YJM3"/>
<comment type="caution">
    <text evidence="4">The sequence shown here is derived from an EMBL/GenBank/DDBJ whole genome shotgun (WGS) entry which is preliminary data.</text>
</comment>
<dbReference type="EMBL" id="MASJ01000003">
    <property type="protein sequence ID" value="OCS87387.1"/>
    <property type="molecule type" value="Genomic_DNA"/>
</dbReference>
<evidence type="ECO:0008006" key="6">
    <source>
        <dbReference type="Google" id="ProtNLM"/>
    </source>
</evidence>
<dbReference type="OrthoDB" id="9901276at2"/>
<evidence type="ECO:0000256" key="3">
    <source>
        <dbReference type="SAM" id="SignalP"/>
    </source>
</evidence>
<evidence type="ECO:0000313" key="5">
    <source>
        <dbReference type="Proteomes" id="UP000093199"/>
    </source>
</evidence>
<keyword evidence="5" id="KW-1185">Reference proteome</keyword>
<dbReference type="Gene3D" id="2.60.40.1220">
    <property type="match status" value="1"/>
</dbReference>